<organism evidence="2 3">
    <name type="scientific">Brucella anthropi</name>
    <name type="common">Ochrobactrum anthropi</name>
    <dbReference type="NCBI Taxonomy" id="529"/>
    <lineage>
        <taxon>Bacteria</taxon>
        <taxon>Pseudomonadati</taxon>
        <taxon>Pseudomonadota</taxon>
        <taxon>Alphaproteobacteria</taxon>
        <taxon>Hyphomicrobiales</taxon>
        <taxon>Brucellaceae</taxon>
        <taxon>Brucella/Ochrobactrum group</taxon>
        <taxon>Brucella</taxon>
    </lineage>
</organism>
<name>A0A6L3YYQ3_BRUAN</name>
<gene>
    <name evidence="2" type="ORF">F9L04_23920</name>
</gene>
<comment type="caution">
    <text evidence="2">The sequence shown here is derived from an EMBL/GenBank/DDBJ whole genome shotgun (WGS) entry which is preliminary data.</text>
</comment>
<evidence type="ECO:0000259" key="1">
    <source>
        <dbReference type="PROSITE" id="PS51750"/>
    </source>
</evidence>
<dbReference type="AlphaFoldDB" id="A0A6L3YYQ3"/>
<protein>
    <recommendedName>
        <fullName evidence="1">Bro-N domain-containing protein</fullName>
    </recommendedName>
</protein>
<evidence type="ECO:0000313" key="2">
    <source>
        <dbReference type="EMBL" id="KAB2760942.1"/>
    </source>
</evidence>
<dbReference type="SMART" id="SM01040">
    <property type="entry name" value="Bro-N"/>
    <property type="match status" value="1"/>
</dbReference>
<accession>A0A6L3YYQ3</accession>
<dbReference type="EMBL" id="WBWS01000038">
    <property type="protein sequence ID" value="KAB2760942.1"/>
    <property type="molecule type" value="Genomic_DNA"/>
</dbReference>
<dbReference type="Pfam" id="PF02498">
    <property type="entry name" value="Bro-N"/>
    <property type="match status" value="1"/>
</dbReference>
<evidence type="ECO:0000313" key="3">
    <source>
        <dbReference type="Proteomes" id="UP000481876"/>
    </source>
</evidence>
<sequence>MREGFQKLKRPAVYRKRRRLTNSVSNTERVSVCFTRIRDSERRVIFKKSTEVSANSALSSLFVGNPFRLALFSESALYKLAIRSTVPEAAKFQDWIAHDVLPAIRKDGLYVRGEEKVLTERLWLAKCRWKRGEGLTECHPHLSSYVALWGTLLLPYLSRMSPRKYMRPPPR</sequence>
<feature type="domain" description="Bro-N" evidence="1">
    <location>
        <begin position="21"/>
        <end position="108"/>
    </location>
</feature>
<dbReference type="Proteomes" id="UP000481876">
    <property type="component" value="Unassembled WGS sequence"/>
</dbReference>
<dbReference type="InterPro" id="IPR003497">
    <property type="entry name" value="BRO_N_domain"/>
</dbReference>
<proteinExistence type="predicted"/>
<dbReference type="PROSITE" id="PS51750">
    <property type="entry name" value="BRO_N"/>
    <property type="match status" value="1"/>
</dbReference>
<reference evidence="2 3" key="1">
    <citation type="submission" date="2019-09" db="EMBL/GenBank/DDBJ databases">
        <title>Taxonomic organization of the family Brucellaceae based on a phylogenomic approach.</title>
        <authorList>
            <person name="Leclercq S."/>
            <person name="Cloeckaert A."/>
            <person name="Zygmunt M.S."/>
        </authorList>
    </citation>
    <scope>NUCLEOTIDE SEQUENCE [LARGE SCALE GENOMIC DNA]</scope>
    <source>
        <strain evidence="2 3">LMG 3313</strain>
    </source>
</reference>